<proteinExistence type="predicted"/>
<dbReference type="Proteomes" id="UP000781932">
    <property type="component" value="Unassembled WGS sequence"/>
</dbReference>
<dbReference type="InterPro" id="IPR053137">
    <property type="entry name" value="NLR-like"/>
</dbReference>
<dbReference type="InterPro" id="IPR056884">
    <property type="entry name" value="NPHP3-like_N"/>
</dbReference>
<protein>
    <submittedName>
        <fullName evidence="4">G-protein beta wd-40 repeats containing</fullName>
    </submittedName>
</protein>
<name>A0A9P6I1A9_9PEZI</name>
<dbReference type="SUPFAM" id="SSF52540">
    <property type="entry name" value="P-loop containing nucleoside triphosphate hydrolases"/>
    <property type="match status" value="1"/>
</dbReference>
<dbReference type="AlphaFoldDB" id="A0A9P6I1A9"/>
<dbReference type="EMBL" id="JAATWM020000029">
    <property type="protein sequence ID" value="KAF9873982.1"/>
    <property type="molecule type" value="Genomic_DNA"/>
</dbReference>
<dbReference type="InterPro" id="IPR027417">
    <property type="entry name" value="P-loop_NTPase"/>
</dbReference>
<feature type="compositionally biased region" description="Polar residues" evidence="2">
    <location>
        <begin position="29"/>
        <end position="40"/>
    </location>
</feature>
<dbReference type="OrthoDB" id="20872at2759"/>
<evidence type="ECO:0000259" key="3">
    <source>
        <dbReference type="Pfam" id="PF24883"/>
    </source>
</evidence>
<dbReference type="Gene3D" id="3.40.50.300">
    <property type="entry name" value="P-loop containing nucleotide triphosphate hydrolases"/>
    <property type="match status" value="1"/>
</dbReference>
<dbReference type="GO" id="GO:0003824">
    <property type="term" value="F:catalytic activity"/>
    <property type="evidence" value="ECO:0007669"/>
    <property type="project" value="InterPro"/>
</dbReference>
<dbReference type="GeneID" id="62164505"/>
<dbReference type="GO" id="GO:0009116">
    <property type="term" value="P:nucleoside metabolic process"/>
    <property type="evidence" value="ECO:0007669"/>
    <property type="project" value="InterPro"/>
</dbReference>
<gene>
    <name evidence="4" type="ORF">CkaCkLH20_08716</name>
</gene>
<dbReference type="Pfam" id="PF24883">
    <property type="entry name" value="NPHP3_N"/>
    <property type="match status" value="1"/>
</dbReference>
<evidence type="ECO:0000256" key="2">
    <source>
        <dbReference type="SAM" id="MobiDB-lite"/>
    </source>
</evidence>
<dbReference type="RefSeq" id="XP_038743443.1">
    <property type="nucleotide sequence ID" value="XM_038891431.1"/>
</dbReference>
<dbReference type="SUPFAM" id="SSF53167">
    <property type="entry name" value="Purine and uridine phosphorylases"/>
    <property type="match status" value="1"/>
</dbReference>
<reference evidence="4" key="1">
    <citation type="submission" date="2020-03" db="EMBL/GenBank/DDBJ databases">
        <authorList>
            <person name="He L."/>
        </authorList>
    </citation>
    <scope>NUCLEOTIDE SEQUENCE</scope>
    <source>
        <strain evidence="4">CkLH20</strain>
    </source>
</reference>
<keyword evidence="1" id="KW-0677">Repeat</keyword>
<dbReference type="PANTHER" id="PTHR46082:SF11">
    <property type="entry name" value="AAA+ ATPASE DOMAIN-CONTAINING PROTEIN-RELATED"/>
    <property type="match status" value="1"/>
</dbReference>
<dbReference type="PANTHER" id="PTHR46082">
    <property type="entry name" value="ATP/GTP-BINDING PROTEIN-RELATED"/>
    <property type="match status" value="1"/>
</dbReference>
<sequence length="781" mass="87039">MPNPNDNLAIGGEANMRSTLKRSRGPESPTCTKSSNIQSSKRNRAIDTPDAEPGIAAEEFTVGWVCALPLEMAAAKGMLDQSYSDLQQQDPADHNSYMLGRIGGHHIVIACLPTGVYGTTPAATVAKDLLRTFKSVRFGLMVGIGGGAPSSLNDIRLGDVVVSKPSGTHGGLIQYDRGKTVQEGEFQRTGSLNMPPQLLLTALSRLQAEHLSKESLIPQFLSELVAKSPKRMKKKFSYQGSSNDCLFKPEYDHPDRDSGDAVDPGCSQCDTAQKVRREARDDTDPVIHYGNIASGNKVIKHGKTRDQLSKALGTLCFEMEAAGLQDFPCLVIRGICDYADSHKNKMWQEYAAATAAAFTKELLSFIPPERVRQEQPVPQLVSVAKEQLQVTTQHLNVSSEHLVEHKRTNELLEDRPIELRVVHEAYYDSANVRDSPRCEMGTRTQVMKRITQWAENDSSEITFWLVGPAGTGKSTIARSVVDSLASQNRLVAGYFFKRGEQGRNDTTRLFSTLAMQLIEAIPLFKCYLQKSLDSLDKDAIEQRSLEFQFDKLLWNPLGALPPVSTSQGSKVIIIDALDECERPEHYSRVLGLLSRLCDITTVNLRILITSRSSPKIIDAIEPLVISKVVLSLELHREFPEDTKDDIRTFLEARFADIKKKRTVQQTPWPVADDLDRLVKLATNPEPLFIYAATLCRFIYDEQRPRNPKTQLKLWLKQCEENKSQLDQIYDTVLSQAFSSASENMLVFIGTITCNVADAPWSTMSAPFFTSTFYIGWKLFPS</sequence>
<reference evidence="4" key="2">
    <citation type="submission" date="2020-11" db="EMBL/GenBank/DDBJ databases">
        <title>Whole genome sequencing of Colletotrichum sp.</title>
        <authorList>
            <person name="Li H."/>
        </authorList>
    </citation>
    <scope>NUCLEOTIDE SEQUENCE</scope>
    <source>
        <strain evidence="4">CkLH20</strain>
    </source>
</reference>
<evidence type="ECO:0000313" key="4">
    <source>
        <dbReference type="EMBL" id="KAF9873982.1"/>
    </source>
</evidence>
<keyword evidence="5" id="KW-1185">Reference proteome</keyword>
<organism evidence="4 5">
    <name type="scientific">Colletotrichum karsti</name>
    <dbReference type="NCBI Taxonomy" id="1095194"/>
    <lineage>
        <taxon>Eukaryota</taxon>
        <taxon>Fungi</taxon>
        <taxon>Dikarya</taxon>
        <taxon>Ascomycota</taxon>
        <taxon>Pezizomycotina</taxon>
        <taxon>Sordariomycetes</taxon>
        <taxon>Hypocreomycetidae</taxon>
        <taxon>Glomerellales</taxon>
        <taxon>Glomerellaceae</taxon>
        <taxon>Colletotrichum</taxon>
        <taxon>Colletotrichum boninense species complex</taxon>
    </lineage>
</organism>
<evidence type="ECO:0000256" key="1">
    <source>
        <dbReference type="ARBA" id="ARBA00022737"/>
    </source>
</evidence>
<dbReference type="Gene3D" id="3.40.50.1580">
    <property type="entry name" value="Nucleoside phosphorylase domain"/>
    <property type="match status" value="1"/>
</dbReference>
<feature type="region of interest" description="Disordered" evidence="2">
    <location>
        <begin position="1"/>
        <end position="49"/>
    </location>
</feature>
<accession>A0A9P6I1A9</accession>
<feature type="domain" description="Nephrocystin 3-like N-terminal" evidence="3">
    <location>
        <begin position="449"/>
        <end position="611"/>
    </location>
</feature>
<dbReference type="InterPro" id="IPR035994">
    <property type="entry name" value="Nucleoside_phosphorylase_sf"/>
</dbReference>
<evidence type="ECO:0000313" key="5">
    <source>
        <dbReference type="Proteomes" id="UP000781932"/>
    </source>
</evidence>
<comment type="caution">
    <text evidence="4">The sequence shown here is derived from an EMBL/GenBank/DDBJ whole genome shotgun (WGS) entry which is preliminary data.</text>
</comment>